<evidence type="ECO:0000313" key="2">
    <source>
        <dbReference type="Proteomes" id="UP001482620"/>
    </source>
</evidence>
<proteinExistence type="predicted"/>
<protein>
    <submittedName>
        <fullName evidence="1">Uncharacterized protein</fullName>
    </submittedName>
</protein>
<dbReference type="Proteomes" id="UP001482620">
    <property type="component" value="Unassembled WGS sequence"/>
</dbReference>
<keyword evidence="2" id="KW-1185">Reference proteome</keyword>
<organism evidence="1 2">
    <name type="scientific">Ilyodon furcidens</name>
    <name type="common">goldbreast splitfin</name>
    <dbReference type="NCBI Taxonomy" id="33524"/>
    <lineage>
        <taxon>Eukaryota</taxon>
        <taxon>Metazoa</taxon>
        <taxon>Chordata</taxon>
        <taxon>Craniata</taxon>
        <taxon>Vertebrata</taxon>
        <taxon>Euteleostomi</taxon>
        <taxon>Actinopterygii</taxon>
        <taxon>Neopterygii</taxon>
        <taxon>Teleostei</taxon>
        <taxon>Neoteleostei</taxon>
        <taxon>Acanthomorphata</taxon>
        <taxon>Ovalentaria</taxon>
        <taxon>Atherinomorphae</taxon>
        <taxon>Cyprinodontiformes</taxon>
        <taxon>Goodeidae</taxon>
        <taxon>Ilyodon</taxon>
    </lineage>
</organism>
<name>A0ABV0ST96_9TELE</name>
<comment type="caution">
    <text evidence="1">The sequence shown here is derived from an EMBL/GenBank/DDBJ whole genome shotgun (WGS) entry which is preliminary data.</text>
</comment>
<reference evidence="1 2" key="1">
    <citation type="submission" date="2021-06" db="EMBL/GenBank/DDBJ databases">
        <authorList>
            <person name="Palmer J.M."/>
        </authorList>
    </citation>
    <scope>NUCLEOTIDE SEQUENCE [LARGE SCALE GENOMIC DNA]</scope>
    <source>
        <strain evidence="2">if_2019</strain>
        <tissue evidence="1">Muscle</tissue>
    </source>
</reference>
<dbReference type="EMBL" id="JAHRIQ010007605">
    <property type="protein sequence ID" value="MEQ2223430.1"/>
    <property type="molecule type" value="Genomic_DNA"/>
</dbReference>
<sequence>MQHLSASPWSVMHWHYTSGQVKAKNDSLSKKSQACSQDKASPHHKIHLVQCKHESMLNLTMSRIHQFMQRRCSTTQVTTTPAGVICKSIPLHVSPSRINFSLQAFQFIGLGCFSSFNK</sequence>
<accession>A0ABV0ST96</accession>
<gene>
    <name evidence="1" type="ORF">ILYODFUR_036689</name>
</gene>
<evidence type="ECO:0000313" key="1">
    <source>
        <dbReference type="EMBL" id="MEQ2223430.1"/>
    </source>
</evidence>